<evidence type="ECO:0000313" key="2">
    <source>
        <dbReference type="EnsemblMetazoa" id="XP_031783792"/>
    </source>
</evidence>
<organism evidence="2 3">
    <name type="scientific">Nasonia vitripennis</name>
    <name type="common">Parasitic wasp</name>
    <dbReference type="NCBI Taxonomy" id="7425"/>
    <lineage>
        <taxon>Eukaryota</taxon>
        <taxon>Metazoa</taxon>
        <taxon>Ecdysozoa</taxon>
        <taxon>Arthropoda</taxon>
        <taxon>Hexapoda</taxon>
        <taxon>Insecta</taxon>
        <taxon>Pterygota</taxon>
        <taxon>Neoptera</taxon>
        <taxon>Endopterygota</taxon>
        <taxon>Hymenoptera</taxon>
        <taxon>Apocrita</taxon>
        <taxon>Proctotrupomorpha</taxon>
        <taxon>Chalcidoidea</taxon>
        <taxon>Pteromalidae</taxon>
        <taxon>Pteromalinae</taxon>
        <taxon>Nasonia</taxon>
    </lineage>
</organism>
<feature type="compositionally biased region" description="Low complexity" evidence="1">
    <location>
        <begin position="77"/>
        <end position="88"/>
    </location>
</feature>
<feature type="region of interest" description="Disordered" evidence="1">
    <location>
        <begin position="414"/>
        <end position="447"/>
    </location>
</feature>
<feature type="region of interest" description="Disordered" evidence="1">
    <location>
        <begin position="479"/>
        <end position="503"/>
    </location>
</feature>
<keyword evidence="3" id="KW-1185">Reference proteome</keyword>
<protein>
    <submittedName>
        <fullName evidence="2">Uncharacterized protein</fullName>
    </submittedName>
</protein>
<evidence type="ECO:0000256" key="1">
    <source>
        <dbReference type="SAM" id="MobiDB-lite"/>
    </source>
</evidence>
<dbReference type="AlphaFoldDB" id="A0A7M7QDF1"/>
<feature type="region of interest" description="Disordered" evidence="1">
    <location>
        <begin position="330"/>
        <end position="359"/>
    </location>
</feature>
<dbReference type="EnsemblMetazoa" id="XM_031927932">
    <property type="protein sequence ID" value="XP_031783792"/>
    <property type="gene ID" value="LOC103318033"/>
</dbReference>
<sequence length="503" mass="56641">MMILEPMPRHRESSWTDWMPDFFGDDSPPGPGPLIGPMEFPGIGKKVFIRQNEPLDEDINRVVIHIINREAPPTYGPPVSHQSHPPQQYNQLPYYTEDPMKQHDSNYMSPGKSSVIQQDEYPSKMTSSDPWKLSGTAPDKEIKDRKTGYLTHDRLLEVPNDPRYSVMLLKQSGSNTPNVVWSRPPDHRGNYYGRSLDSTESKDPATFPSTNNSSSASDKQSNLPQSKASGKVLEQQHNTLRRYGYQNNNRSPQYEIPRFKQPLNHLDEITLVNKAELNRRRGGGFTPFFDGSPIRTPRHHQYSGTKHFARSLPPPIRQKLPAAASGGLQVIPAPNLQRGPLDSDNSTDAKPSKNSTGEEVMHNIMSMTASQSWKNATSRSPKMIGEKKAIETEEKKTTTSKPEAVAVIERRIDEEPTIEEETKEEQAPTESVPIVSSTGEPVVANKTDKAEAKMKEAVQKMMGSFSLWRHKVVSTKFLKELEEKQKHKKPKGSKQSETDAKSR</sequence>
<accession>A0A7M7QDF1</accession>
<feature type="compositionally biased region" description="Basic and acidic residues" evidence="1">
    <location>
        <begin position="494"/>
        <end position="503"/>
    </location>
</feature>
<dbReference type="GeneID" id="103318033"/>
<reference evidence="2" key="1">
    <citation type="submission" date="2021-01" db="UniProtKB">
        <authorList>
            <consortium name="EnsemblMetazoa"/>
        </authorList>
    </citation>
    <scope>IDENTIFICATION</scope>
</reference>
<feature type="region of interest" description="Disordered" evidence="1">
    <location>
        <begin position="174"/>
        <end position="231"/>
    </location>
</feature>
<evidence type="ECO:0000313" key="3">
    <source>
        <dbReference type="Proteomes" id="UP000002358"/>
    </source>
</evidence>
<dbReference type="RefSeq" id="XP_031783792.1">
    <property type="nucleotide sequence ID" value="XM_031927932.2"/>
</dbReference>
<proteinExistence type="predicted"/>
<feature type="compositionally biased region" description="Polar residues" evidence="1">
    <location>
        <begin position="343"/>
        <end position="357"/>
    </location>
</feature>
<feature type="region of interest" description="Disordered" evidence="1">
    <location>
        <begin position="73"/>
        <end position="146"/>
    </location>
</feature>
<feature type="compositionally biased region" description="Polar residues" evidence="1">
    <location>
        <begin position="207"/>
        <end position="228"/>
    </location>
</feature>
<dbReference type="KEGG" id="nvi:103318033"/>
<dbReference type="InParanoid" id="A0A7M7QDF1"/>
<name>A0A7M7QDF1_NASVI</name>
<feature type="compositionally biased region" description="Polar residues" evidence="1">
    <location>
        <begin position="105"/>
        <end position="117"/>
    </location>
</feature>
<dbReference type="OrthoDB" id="7593816at2759"/>
<dbReference type="Proteomes" id="UP000002358">
    <property type="component" value="Chromosome 1"/>
</dbReference>